<dbReference type="EMBL" id="BAABLK010000025">
    <property type="protein sequence ID" value="GAA5226980.1"/>
    <property type="molecule type" value="Genomic_DNA"/>
</dbReference>
<keyword evidence="2" id="KW-1185">Reference proteome</keyword>
<sequence>MDVAAKEITASFENKFVNMTGSYREDCLARHELRHGALIVINDFLFRSASGARSDIPVFYKRFTLVVLDGVILQAHLEIDDPA</sequence>
<evidence type="ECO:0000313" key="2">
    <source>
        <dbReference type="Proteomes" id="UP001501257"/>
    </source>
</evidence>
<accession>A0ABP9TLC6</accession>
<gene>
    <name evidence="1" type="ORF">GCM10025778_15130</name>
</gene>
<evidence type="ECO:0008006" key="3">
    <source>
        <dbReference type="Google" id="ProtNLM"/>
    </source>
</evidence>
<reference evidence="2" key="1">
    <citation type="journal article" date="2019" name="Int. J. Syst. Evol. Microbiol.">
        <title>The Global Catalogue of Microorganisms (GCM) 10K type strain sequencing project: providing services to taxonomists for standard genome sequencing and annotation.</title>
        <authorList>
            <consortium name="The Broad Institute Genomics Platform"/>
            <consortium name="The Broad Institute Genome Sequencing Center for Infectious Disease"/>
            <person name="Wu L."/>
            <person name="Ma J."/>
        </authorList>
    </citation>
    <scope>NUCLEOTIDE SEQUENCE [LARGE SCALE GENOMIC DNA]</scope>
    <source>
        <strain evidence="2">JCM 18952</strain>
    </source>
</reference>
<comment type="caution">
    <text evidence="1">The sequence shown here is derived from an EMBL/GenBank/DDBJ whole genome shotgun (WGS) entry which is preliminary data.</text>
</comment>
<name>A0ABP9TLC6_9MICC</name>
<organism evidence="1 2">
    <name type="scientific">Paeniglutamicibacter antarcticus</name>
    <dbReference type="NCBI Taxonomy" id="494023"/>
    <lineage>
        <taxon>Bacteria</taxon>
        <taxon>Bacillati</taxon>
        <taxon>Actinomycetota</taxon>
        <taxon>Actinomycetes</taxon>
        <taxon>Micrococcales</taxon>
        <taxon>Micrococcaceae</taxon>
        <taxon>Paeniglutamicibacter</taxon>
    </lineage>
</organism>
<proteinExistence type="predicted"/>
<protein>
    <recommendedName>
        <fullName evidence="3">SnoaL-like protein</fullName>
    </recommendedName>
</protein>
<evidence type="ECO:0000313" key="1">
    <source>
        <dbReference type="EMBL" id="GAA5226980.1"/>
    </source>
</evidence>
<dbReference type="Proteomes" id="UP001501257">
    <property type="component" value="Unassembled WGS sequence"/>
</dbReference>